<dbReference type="RefSeq" id="WP_260793495.1">
    <property type="nucleotide sequence ID" value="NZ_CP093313.1"/>
</dbReference>
<reference evidence="2" key="1">
    <citation type="submission" date="2021-04" db="EMBL/GenBank/DDBJ databases">
        <title>Phylogenetic analysis of Acidobacteriaceae.</title>
        <authorList>
            <person name="Qiu L."/>
            <person name="Zhang Q."/>
        </authorList>
    </citation>
    <scope>NUCLEOTIDE SEQUENCE</scope>
    <source>
        <strain evidence="2">DSM 25168</strain>
    </source>
</reference>
<dbReference type="GO" id="GO:0005507">
    <property type="term" value="F:copper ion binding"/>
    <property type="evidence" value="ECO:0007669"/>
    <property type="project" value="TreeGrafter"/>
</dbReference>
<evidence type="ECO:0000256" key="1">
    <source>
        <dbReference type="ARBA" id="ARBA00010169"/>
    </source>
</evidence>
<comment type="similarity">
    <text evidence="1">Belongs to the CutA family.</text>
</comment>
<organism evidence="2 3">
    <name type="scientific">Occallatibacter riparius</name>
    <dbReference type="NCBI Taxonomy" id="1002689"/>
    <lineage>
        <taxon>Bacteria</taxon>
        <taxon>Pseudomonadati</taxon>
        <taxon>Acidobacteriota</taxon>
        <taxon>Terriglobia</taxon>
        <taxon>Terriglobales</taxon>
        <taxon>Acidobacteriaceae</taxon>
        <taxon>Occallatibacter</taxon>
    </lineage>
</organism>
<evidence type="ECO:0000313" key="2">
    <source>
        <dbReference type="EMBL" id="UWZ83991.1"/>
    </source>
</evidence>
<dbReference type="InterPro" id="IPR004323">
    <property type="entry name" value="Ion_tolerance_CutA"/>
</dbReference>
<evidence type="ECO:0000313" key="3">
    <source>
        <dbReference type="Proteomes" id="UP001059380"/>
    </source>
</evidence>
<sequence length="116" mass="12828">MVESNSLHSNPEVRIVLTTAGSREEAERIGRTLVEERLAGCATLLPGVESIYHWRGGIETDSETLLLLKTEVDQLDALYARLKALHSYETPEFLVLSVEAASQGYREWLKASLAGV</sequence>
<protein>
    <submittedName>
        <fullName evidence="2">Divalent-cation tolerance protein CutA</fullName>
    </submittedName>
</protein>
<dbReference type="InterPro" id="IPR015867">
    <property type="entry name" value="N-reg_PII/ATP_PRibTrfase_C"/>
</dbReference>
<dbReference type="GO" id="GO:0010038">
    <property type="term" value="P:response to metal ion"/>
    <property type="evidence" value="ECO:0007669"/>
    <property type="project" value="InterPro"/>
</dbReference>
<dbReference type="EMBL" id="CP093313">
    <property type="protein sequence ID" value="UWZ83991.1"/>
    <property type="molecule type" value="Genomic_DNA"/>
</dbReference>
<dbReference type="SUPFAM" id="SSF54913">
    <property type="entry name" value="GlnB-like"/>
    <property type="match status" value="1"/>
</dbReference>
<keyword evidence="3" id="KW-1185">Reference proteome</keyword>
<proteinExistence type="inferred from homology"/>
<dbReference type="Pfam" id="PF03091">
    <property type="entry name" value="CutA1"/>
    <property type="match status" value="1"/>
</dbReference>
<accession>A0A9J7BMX8</accession>
<dbReference type="PANTHER" id="PTHR23419:SF8">
    <property type="entry name" value="FI09726P"/>
    <property type="match status" value="1"/>
</dbReference>
<name>A0A9J7BMX8_9BACT</name>
<dbReference type="PANTHER" id="PTHR23419">
    <property type="entry name" value="DIVALENT CATION TOLERANCE CUTA-RELATED"/>
    <property type="match status" value="1"/>
</dbReference>
<dbReference type="KEGG" id="orp:MOP44_25965"/>
<dbReference type="InterPro" id="IPR011322">
    <property type="entry name" value="N-reg_PII-like_a/b"/>
</dbReference>
<gene>
    <name evidence="2" type="ORF">MOP44_25965</name>
</gene>
<dbReference type="Gene3D" id="3.30.70.120">
    <property type="match status" value="1"/>
</dbReference>
<dbReference type="Proteomes" id="UP001059380">
    <property type="component" value="Chromosome"/>
</dbReference>
<dbReference type="AlphaFoldDB" id="A0A9J7BMX8"/>